<dbReference type="AlphaFoldDB" id="V5BUZ8"/>
<dbReference type="STRING" id="1116472.MGMO_93c00520"/>
<organism evidence="2 3">
    <name type="scientific">Methyloglobulus morosus KoM1</name>
    <dbReference type="NCBI Taxonomy" id="1116472"/>
    <lineage>
        <taxon>Bacteria</taxon>
        <taxon>Pseudomonadati</taxon>
        <taxon>Pseudomonadota</taxon>
        <taxon>Gammaproteobacteria</taxon>
        <taxon>Methylococcales</taxon>
        <taxon>Methylococcaceae</taxon>
        <taxon>Methyloglobulus</taxon>
    </lineage>
</organism>
<name>V5BUZ8_9GAMM</name>
<proteinExistence type="predicted"/>
<evidence type="ECO:0000256" key="1">
    <source>
        <dbReference type="SAM" id="Phobius"/>
    </source>
</evidence>
<evidence type="ECO:0000313" key="2">
    <source>
        <dbReference type="EMBL" id="ESS71694.1"/>
    </source>
</evidence>
<keyword evidence="1" id="KW-0812">Transmembrane</keyword>
<sequence length="68" mass="7926">MKILAFLINHKWFVSIFTVIILTIAILVVVNKRPPEQALQQTQLTEEQQAKIDKFKSGNYQLSKPKTW</sequence>
<gene>
    <name evidence="2" type="ORF">MGMO_93c00520</name>
</gene>
<feature type="transmembrane region" description="Helical" evidence="1">
    <location>
        <begin position="12"/>
        <end position="30"/>
    </location>
</feature>
<protein>
    <submittedName>
        <fullName evidence="2">Uncharacterized protein</fullName>
    </submittedName>
</protein>
<keyword evidence="1" id="KW-0472">Membrane</keyword>
<accession>V5BUZ8</accession>
<comment type="caution">
    <text evidence="2">The sequence shown here is derived from an EMBL/GenBank/DDBJ whole genome shotgun (WGS) entry which is preliminary data.</text>
</comment>
<keyword evidence="1" id="KW-1133">Transmembrane helix</keyword>
<evidence type="ECO:0000313" key="3">
    <source>
        <dbReference type="Proteomes" id="UP000017842"/>
    </source>
</evidence>
<dbReference type="Proteomes" id="UP000017842">
    <property type="component" value="Unassembled WGS sequence"/>
</dbReference>
<dbReference type="EMBL" id="AYLO01000089">
    <property type="protein sequence ID" value="ESS71694.1"/>
    <property type="molecule type" value="Genomic_DNA"/>
</dbReference>
<dbReference type="RefSeq" id="WP_023495303.1">
    <property type="nucleotide sequence ID" value="NZ_AYLO01000089.1"/>
</dbReference>
<reference evidence="2 3" key="1">
    <citation type="journal article" date="2013" name="Genome Announc.">
        <title>Draft Genome Sequence of the Methanotrophic Gammaproteobacterium Methyloglobulus morosus DSM 22980 Strain KoM1.</title>
        <authorList>
            <person name="Poehlein A."/>
            <person name="Deutzmann J.S."/>
            <person name="Daniel R."/>
            <person name="Simeonova D.D."/>
        </authorList>
    </citation>
    <scope>NUCLEOTIDE SEQUENCE [LARGE SCALE GENOMIC DNA]</scope>
    <source>
        <strain evidence="2 3">KoM1</strain>
    </source>
</reference>
<keyword evidence="3" id="KW-1185">Reference proteome</keyword>